<dbReference type="InterPro" id="IPR050428">
    <property type="entry name" value="TCS_sensor_his_kinase"/>
</dbReference>
<evidence type="ECO:0000256" key="4">
    <source>
        <dbReference type="ARBA" id="ARBA00022553"/>
    </source>
</evidence>
<evidence type="ECO:0000256" key="2">
    <source>
        <dbReference type="ARBA" id="ARBA00004141"/>
    </source>
</evidence>
<keyword evidence="9" id="KW-0812">Transmembrane</keyword>
<comment type="caution">
    <text evidence="11">The sequence shown here is derived from an EMBL/GenBank/DDBJ whole genome shotgun (WGS) entry which is preliminary data.</text>
</comment>
<reference evidence="11 12" key="1">
    <citation type="submission" date="2023-10" db="EMBL/GenBank/DDBJ databases">
        <title>Psychrosphaera aquimaarina strain SW33 isolated from seawater.</title>
        <authorList>
            <person name="Bayburt H."/>
            <person name="Kim J.M."/>
            <person name="Choi B.J."/>
            <person name="Jeon C.O."/>
        </authorList>
    </citation>
    <scope>NUCLEOTIDE SEQUENCE [LARGE SCALE GENOMIC DNA]</scope>
    <source>
        <strain evidence="11 12">KCTC 52743</strain>
    </source>
</reference>
<organism evidence="11 12">
    <name type="scientific">Psychrosphaera aquimarina</name>
    <dbReference type="NCBI Taxonomy" id="2044854"/>
    <lineage>
        <taxon>Bacteria</taxon>
        <taxon>Pseudomonadati</taxon>
        <taxon>Pseudomonadota</taxon>
        <taxon>Gammaproteobacteria</taxon>
        <taxon>Alteromonadales</taxon>
        <taxon>Pseudoalteromonadaceae</taxon>
        <taxon>Psychrosphaera</taxon>
    </lineage>
</organism>
<sequence>MMWKYKRTLASRVTLWITLMSLGLFIILSFLTLLVTLSAEDSMIHNVLRQVNQKVLPLNGKVKRISYQQLIDMRYPYMTKEELATKVGGFGEFEVDDTYYHFMILEGKVLLLDSSELIVDQARINRILKMLAQAFIPFLLFSLFLARLISKRALKPFFTLKSGFLNPDKQAVDLEKINHQIKETDVKTLVNELAMILAQKEQVLAQQITFNQGMSHELRTPLQVMEHSVELIGLKDPNLAQQDVYVRLLSAVGRMKRISEAMLWLNSQSEFNHPLQVNHVLVKIKQDVLKTFNNHGLTLNIEEQDKLLLSVPEEVFELIIYSLVNNVIRHGKDDDGTKTLTINITENGISFSNLVDQDASKQHNSTTNFKLGLLLVSKLCQRFGLNLNIETAQGQFLVRINKRV</sequence>
<dbReference type="EC" id="2.7.13.3" evidence="3"/>
<feature type="domain" description="Signal transduction histidine kinase dimerisation/phosphoacceptor" evidence="10">
    <location>
        <begin position="206"/>
        <end position="271"/>
    </location>
</feature>
<evidence type="ECO:0000256" key="5">
    <source>
        <dbReference type="ARBA" id="ARBA00022679"/>
    </source>
</evidence>
<keyword evidence="12" id="KW-1185">Reference proteome</keyword>
<dbReference type="PANTHER" id="PTHR45436:SF15">
    <property type="entry name" value="SENSOR HISTIDINE KINASE CUSS"/>
    <property type="match status" value="1"/>
</dbReference>
<dbReference type="InterPro" id="IPR036890">
    <property type="entry name" value="HATPase_C_sf"/>
</dbReference>
<evidence type="ECO:0000259" key="10">
    <source>
        <dbReference type="SMART" id="SM00388"/>
    </source>
</evidence>
<evidence type="ECO:0000256" key="9">
    <source>
        <dbReference type="SAM" id="Phobius"/>
    </source>
</evidence>
<dbReference type="InterPro" id="IPR003661">
    <property type="entry name" value="HisK_dim/P_dom"/>
</dbReference>
<evidence type="ECO:0000256" key="7">
    <source>
        <dbReference type="ARBA" id="ARBA00023012"/>
    </source>
</evidence>
<gene>
    <name evidence="11" type="ORF">RT723_10665</name>
</gene>
<accession>A0ABU3R1Y4</accession>
<evidence type="ECO:0000256" key="1">
    <source>
        <dbReference type="ARBA" id="ARBA00000085"/>
    </source>
</evidence>
<dbReference type="SMART" id="SM00388">
    <property type="entry name" value="HisKA"/>
    <property type="match status" value="1"/>
</dbReference>
<dbReference type="Proteomes" id="UP001257914">
    <property type="component" value="Unassembled WGS sequence"/>
</dbReference>
<keyword evidence="9" id="KW-1133">Transmembrane helix</keyword>
<dbReference type="PANTHER" id="PTHR45436">
    <property type="entry name" value="SENSOR HISTIDINE KINASE YKOH"/>
    <property type="match status" value="1"/>
</dbReference>
<dbReference type="Pfam" id="PF00512">
    <property type="entry name" value="HisKA"/>
    <property type="match status" value="1"/>
</dbReference>
<comment type="subcellular location">
    <subcellularLocation>
        <location evidence="2">Membrane</location>
        <topology evidence="2">Multi-pass membrane protein</topology>
    </subcellularLocation>
</comment>
<name>A0ABU3R1Y4_9GAMM</name>
<feature type="transmembrane region" description="Helical" evidence="9">
    <location>
        <begin position="130"/>
        <end position="149"/>
    </location>
</feature>
<keyword evidence="7" id="KW-0902">Two-component regulatory system</keyword>
<dbReference type="Gene3D" id="1.10.287.130">
    <property type="match status" value="1"/>
</dbReference>
<dbReference type="SUPFAM" id="SSF55874">
    <property type="entry name" value="ATPase domain of HSP90 chaperone/DNA topoisomerase II/histidine kinase"/>
    <property type="match status" value="1"/>
</dbReference>
<protein>
    <recommendedName>
        <fullName evidence="3">histidine kinase</fullName>
        <ecNumber evidence="3">2.7.13.3</ecNumber>
    </recommendedName>
</protein>
<evidence type="ECO:0000256" key="8">
    <source>
        <dbReference type="ARBA" id="ARBA00023136"/>
    </source>
</evidence>
<keyword evidence="8 9" id="KW-0472">Membrane</keyword>
<dbReference type="SUPFAM" id="SSF47384">
    <property type="entry name" value="Homodimeric domain of signal transducing histidine kinase"/>
    <property type="match status" value="1"/>
</dbReference>
<evidence type="ECO:0000256" key="3">
    <source>
        <dbReference type="ARBA" id="ARBA00012438"/>
    </source>
</evidence>
<comment type="catalytic activity">
    <reaction evidence="1">
        <text>ATP + protein L-histidine = ADP + protein N-phospho-L-histidine.</text>
        <dbReference type="EC" id="2.7.13.3"/>
    </reaction>
</comment>
<evidence type="ECO:0000313" key="11">
    <source>
        <dbReference type="EMBL" id="MDU0113450.1"/>
    </source>
</evidence>
<evidence type="ECO:0000313" key="12">
    <source>
        <dbReference type="Proteomes" id="UP001257914"/>
    </source>
</evidence>
<keyword evidence="5" id="KW-0808">Transferase</keyword>
<proteinExistence type="predicted"/>
<evidence type="ECO:0000256" key="6">
    <source>
        <dbReference type="ARBA" id="ARBA00022777"/>
    </source>
</evidence>
<keyword evidence="4" id="KW-0597">Phosphoprotein</keyword>
<dbReference type="Gene3D" id="3.30.565.10">
    <property type="entry name" value="Histidine kinase-like ATPase, C-terminal domain"/>
    <property type="match status" value="1"/>
</dbReference>
<dbReference type="InterPro" id="IPR036097">
    <property type="entry name" value="HisK_dim/P_sf"/>
</dbReference>
<dbReference type="CDD" id="cd00082">
    <property type="entry name" value="HisKA"/>
    <property type="match status" value="1"/>
</dbReference>
<dbReference type="EMBL" id="JAWCUA010000007">
    <property type="protein sequence ID" value="MDU0113450.1"/>
    <property type="molecule type" value="Genomic_DNA"/>
</dbReference>
<keyword evidence="6" id="KW-0418">Kinase</keyword>